<reference evidence="2" key="1">
    <citation type="journal article" date="2021" name="bioRxiv">
        <title>Whole Genome Assembly and Annotation of Northern Wild Rice, Zizania palustris L., Supports a Whole Genome Duplication in the Zizania Genus.</title>
        <authorList>
            <person name="Haas M."/>
            <person name="Kono T."/>
            <person name="Macchietto M."/>
            <person name="Millas R."/>
            <person name="McGilp L."/>
            <person name="Shao M."/>
            <person name="Duquette J."/>
            <person name="Hirsch C.N."/>
            <person name="Kimball J."/>
        </authorList>
    </citation>
    <scope>NUCLEOTIDE SEQUENCE</scope>
    <source>
        <tissue evidence="2">Fresh leaf tissue</tissue>
    </source>
</reference>
<organism evidence="2 3">
    <name type="scientific">Zizania palustris</name>
    <name type="common">Northern wild rice</name>
    <dbReference type="NCBI Taxonomy" id="103762"/>
    <lineage>
        <taxon>Eukaryota</taxon>
        <taxon>Viridiplantae</taxon>
        <taxon>Streptophyta</taxon>
        <taxon>Embryophyta</taxon>
        <taxon>Tracheophyta</taxon>
        <taxon>Spermatophyta</taxon>
        <taxon>Magnoliopsida</taxon>
        <taxon>Liliopsida</taxon>
        <taxon>Poales</taxon>
        <taxon>Poaceae</taxon>
        <taxon>BOP clade</taxon>
        <taxon>Oryzoideae</taxon>
        <taxon>Oryzeae</taxon>
        <taxon>Zizaniinae</taxon>
        <taxon>Zizania</taxon>
    </lineage>
</organism>
<reference evidence="2" key="2">
    <citation type="submission" date="2021-02" db="EMBL/GenBank/DDBJ databases">
        <authorList>
            <person name="Kimball J.A."/>
            <person name="Haas M.W."/>
            <person name="Macchietto M."/>
            <person name="Kono T."/>
            <person name="Duquette J."/>
            <person name="Shao M."/>
        </authorList>
    </citation>
    <scope>NUCLEOTIDE SEQUENCE</scope>
    <source>
        <tissue evidence="2">Fresh leaf tissue</tissue>
    </source>
</reference>
<feature type="compositionally biased region" description="Low complexity" evidence="1">
    <location>
        <begin position="190"/>
        <end position="200"/>
    </location>
</feature>
<feature type="region of interest" description="Disordered" evidence="1">
    <location>
        <begin position="13"/>
        <end position="33"/>
    </location>
</feature>
<dbReference type="Proteomes" id="UP000729402">
    <property type="component" value="Unassembled WGS sequence"/>
</dbReference>
<protein>
    <submittedName>
        <fullName evidence="2">Uncharacterized protein</fullName>
    </submittedName>
</protein>
<feature type="compositionally biased region" description="Low complexity" evidence="1">
    <location>
        <begin position="215"/>
        <end position="227"/>
    </location>
</feature>
<feature type="region of interest" description="Disordered" evidence="1">
    <location>
        <begin position="71"/>
        <end position="148"/>
    </location>
</feature>
<feature type="region of interest" description="Disordered" evidence="1">
    <location>
        <begin position="184"/>
        <end position="258"/>
    </location>
</feature>
<feature type="compositionally biased region" description="Basic residues" evidence="1">
    <location>
        <begin position="71"/>
        <end position="81"/>
    </location>
</feature>
<name>A0A8J5X5M3_ZIZPA</name>
<sequence>MLSFLVMSSSPVDSTMCGTGDGSSNSRGHCVRDGRKGEAASVAVALKGSLATTETRLGSLEPLATPYGMRRKVGAGKKRTRWWSGGLAGKRKGSCPARQKRRRPEEKRKGSCPARDEDPDRRPARPRDGDPNWLMETPGARRLRRGSRFPSPALRQAVLLLGQVSASLPSRPCCLVRTSNPADQQEAALQHSSRQQQSRSTPTGIAAVQKHSRRQQQSSSTLSMSQQNVSGPSVPSVNNENYDPKNDKARKAKSNDPG</sequence>
<evidence type="ECO:0000313" key="2">
    <source>
        <dbReference type="EMBL" id="KAG8100487.1"/>
    </source>
</evidence>
<accession>A0A8J5X5M3</accession>
<feature type="compositionally biased region" description="Polar residues" evidence="1">
    <location>
        <begin position="228"/>
        <end position="241"/>
    </location>
</feature>
<comment type="caution">
    <text evidence="2">The sequence shown here is derived from an EMBL/GenBank/DDBJ whole genome shotgun (WGS) entry which is preliminary data.</text>
</comment>
<gene>
    <name evidence="2" type="ORF">GUJ93_ZPchr0013g36574</name>
</gene>
<evidence type="ECO:0000256" key="1">
    <source>
        <dbReference type="SAM" id="MobiDB-lite"/>
    </source>
</evidence>
<feature type="compositionally biased region" description="Basic residues" evidence="1">
    <location>
        <begin position="89"/>
        <end position="102"/>
    </location>
</feature>
<evidence type="ECO:0000313" key="3">
    <source>
        <dbReference type="Proteomes" id="UP000729402"/>
    </source>
</evidence>
<feature type="compositionally biased region" description="Basic and acidic residues" evidence="1">
    <location>
        <begin position="103"/>
        <end position="130"/>
    </location>
</feature>
<keyword evidence="3" id="KW-1185">Reference proteome</keyword>
<dbReference type="EMBL" id="JAAALK010000079">
    <property type="protein sequence ID" value="KAG8100487.1"/>
    <property type="molecule type" value="Genomic_DNA"/>
</dbReference>
<feature type="compositionally biased region" description="Polar residues" evidence="1">
    <location>
        <begin position="13"/>
        <end position="27"/>
    </location>
</feature>
<proteinExistence type="predicted"/>
<dbReference type="AlphaFoldDB" id="A0A8J5X5M3"/>